<organism evidence="2 3">
    <name type="scientific">Anaerobacterium chartisolvens</name>
    <dbReference type="NCBI Taxonomy" id="1297424"/>
    <lineage>
        <taxon>Bacteria</taxon>
        <taxon>Bacillati</taxon>
        <taxon>Bacillota</taxon>
        <taxon>Clostridia</taxon>
        <taxon>Eubacteriales</taxon>
        <taxon>Oscillospiraceae</taxon>
        <taxon>Anaerobacterium</taxon>
    </lineage>
</organism>
<feature type="compositionally biased region" description="Basic and acidic residues" evidence="1">
    <location>
        <begin position="174"/>
        <end position="185"/>
    </location>
</feature>
<dbReference type="EMBL" id="QPJT01000005">
    <property type="protein sequence ID" value="RCX18251.1"/>
    <property type="molecule type" value="Genomic_DNA"/>
</dbReference>
<dbReference type="Proteomes" id="UP000253034">
    <property type="component" value="Unassembled WGS sequence"/>
</dbReference>
<dbReference type="InterPro" id="IPR027417">
    <property type="entry name" value="P-loop_NTPase"/>
</dbReference>
<proteinExistence type="predicted"/>
<dbReference type="AlphaFoldDB" id="A0A369BA21"/>
<protein>
    <submittedName>
        <fullName evidence="2">Cellulose biosynthesis protein BcsQ</fullName>
    </submittedName>
</protein>
<dbReference type="Gene3D" id="3.40.50.300">
    <property type="entry name" value="P-loop containing nucleotide triphosphate hydrolases"/>
    <property type="match status" value="1"/>
</dbReference>
<name>A0A369BA21_9FIRM</name>
<evidence type="ECO:0000313" key="2">
    <source>
        <dbReference type="EMBL" id="RCX18251.1"/>
    </source>
</evidence>
<reference evidence="2 3" key="1">
    <citation type="submission" date="2018-07" db="EMBL/GenBank/DDBJ databases">
        <title>Genomic Encyclopedia of Type Strains, Phase IV (KMG-IV): sequencing the most valuable type-strain genomes for metagenomic binning, comparative biology and taxonomic classification.</title>
        <authorList>
            <person name="Goeker M."/>
        </authorList>
    </citation>
    <scope>NUCLEOTIDE SEQUENCE [LARGE SCALE GENOMIC DNA]</scope>
    <source>
        <strain evidence="2 3">DSM 27016</strain>
    </source>
</reference>
<accession>A0A369BA21</accession>
<keyword evidence="3" id="KW-1185">Reference proteome</keyword>
<gene>
    <name evidence="2" type="ORF">DFR58_1059</name>
</gene>
<dbReference type="SUPFAM" id="SSF52540">
    <property type="entry name" value="P-loop containing nucleoside triphosphate hydrolases"/>
    <property type="match status" value="1"/>
</dbReference>
<dbReference type="OrthoDB" id="2663226at2"/>
<evidence type="ECO:0000313" key="3">
    <source>
        <dbReference type="Proteomes" id="UP000253034"/>
    </source>
</evidence>
<comment type="caution">
    <text evidence="2">The sequence shown here is derived from an EMBL/GenBank/DDBJ whole genome shotgun (WGS) entry which is preliminary data.</text>
</comment>
<feature type="region of interest" description="Disordered" evidence="1">
    <location>
        <begin position="159"/>
        <end position="187"/>
    </location>
</feature>
<sequence>MDAFLIAGGGCKSLSQILERDCGIRVTAYEQDIFKGLERIMNRNVSADIIVLTDQGISCAPSELKAAIESFRRHTGSMPDKYVFKFITKDPLYDRAFTDGAGGAQNYRSHLIDRVKIPASLLRDICGDVCRNDGGEAGLESQGEPHSEGKRVWSFFGRQEKSSGKNSEVPFKGSVRDVPGEEKNTRSRLRAVQAGLNRAVAITGHRGAGATSTAANIAVAAGMKGLKTIILDLDIEYRGMNLYFSKFGEEAQLNSELEASLVKCLLKPDLYLKNSCKINDGLYVVSLAYSVPHRDKLLDFINLKRLLGLITVLKSDFNLVLLDIPFHVLSRYSEMLIHLDGIGLCVNNNIYSLINTAKAVDEMFEREFLSLLKMKSRIIATKYNDESRHHGKKMTCQLMCDILCEISEVFDDRPVCAGAIPWCGSFDTQVDTGRKLCSASGEYKGHYLKVLDNLI</sequence>
<evidence type="ECO:0000256" key="1">
    <source>
        <dbReference type="SAM" id="MobiDB-lite"/>
    </source>
</evidence>
<dbReference type="RefSeq" id="WP_114296804.1">
    <property type="nucleotide sequence ID" value="NZ_QPJT01000005.1"/>
</dbReference>